<organism evidence="3 4">
    <name type="scientific">Chelydra serpentina</name>
    <name type="common">Snapping turtle</name>
    <name type="synonym">Testudo serpentina</name>
    <dbReference type="NCBI Taxonomy" id="8475"/>
    <lineage>
        <taxon>Eukaryota</taxon>
        <taxon>Metazoa</taxon>
        <taxon>Chordata</taxon>
        <taxon>Craniata</taxon>
        <taxon>Vertebrata</taxon>
        <taxon>Euteleostomi</taxon>
        <taxon>Archelosauria</taxon>
        <taxon>Testudinata</taxon>
        <taxon>Testudines</taxon>
        <taxon>Cryptodira</taxon>
        <taxon>Durocryptodira</taxon>
        <taxon>Americhelydia</taxon>
        <taxon>Chelydroidea</taxon>
        <taxon>Chelydridae</taxon>
        <taxon>Chelydra</taxon>
    </lineage>
</organism>
<feature type="region of interest" description="Disordered" evidence="1">
    <location>
        <begin position="86"/>
        <end position="117"/>
    </location>
</feature>
<keyword evidence="4" id="KW-1185">Reference proteome</keyword>
<feature type="signal peptide" evidence="2">
    <location>
        <begin position="1"/>
        <end position="17"/>
    </location>
</feature>
<dbReference type="Proteomes" id="UP000694403">
    <property type="component" value="Unplaced"/>
</dbReference>
<dbReference type="AlphaFoldDB" id="A0A8C3SCG3"/>
<sequence length="117" mass="12691">VRAGGRGWEGWVPGCLGSLCFLLPQDLSVEGAVPVGTGLAFDERLTEFHCLWDDSFPERPERLAAVKGKLLQCGLWERCVPVEVRDGGGAGRQDSWVPSPVPGSETSRFYPPPQSPL</sequence>
<reference evidence="3" key="1">
    <citation type="submission" date="2025-08" db="UniProtKB">
        <authorList>
            <consortium name="Ensembl"/>
        </authorList>
    </citation>
    <scope>IDENTIFICATION</scope>
</reference>
<evidence type="ECO:0000313" key="3">
    <source>
        <dbReference type="Ensembl" id="ENSCSRP00000011006.1"/>
    </source>
</evidence>
<reference evidence="3" key="2">
    <citation type="submission" date="2025-09" db="UniProtKB">
        <authorList>
            <consortium name="Ensembl"/>
        </authorList>
    </citation>
    <scope>IDENTIFICATION</scope>
</reference>
<evidence type="ECO:0000256" key="1">
    <source>
        <dbReference type="SAM" id="MobiDB-lite"/>
    </source>
</evidence>
<protein>
    <submittedName>
        <fullName evidence="3">Uncharacterized protein</fullName>
    </submittedName>
</protein>
<keyword evidence="2" id="KW-0732">Signal</keyword>
<dbReference type="Ensembl" id="ENSCSRT00000011414.1">
    <property type="protein sequence ID" value="ENSCSRP00000011006.1"/>
    <property type="gene ID" value="ENSCSRG00000008228.1"/>
</dbReference>
<dbReference type="InterPro" id="IPR037138">
    <property type="entry name" value="His_deacetylse_dom_sf"/>
</dbReference>
<evidence type="ECO:0000313" key="4">
    <source>
        <dbReference type="Proteomes" id="UP000694403"/>
    </source>
</evidence>
<accession>A0A8C3SCG3</accession>
<dbReference type="Gene3D" id="3.40.800.20">
    <property type="entry name" value="Histone deacetylase domain"/>
    <property type="match status" value="1"/>
</dbReference>
<feature type="chain" id="PRO_5034296285" evidence="2">
    <location>
        <begin position="18"/>
        <end position="117"/>
    </location>
</feature>
<evidence type="ECO:0000256" key="2">
    <source>
        <dbReference type="SAM" id="SignalP"/>
    </source>
</evidence>
<proteinExistence type="predicted"/>
<name>A0A8C3SCG3_CHESE</name>